<gene>
    <name evidence="2" type="ORF">PV327_007489</name>
</gene>
<protein>
    <submittedName>
        <fullName evidence="2">Uncharacterized protein</fullName>
    </submittedName>
</protein>
<name>A0AA39FZQ3_MICHY</name>
<proteinExistence type="predicted"/>
<dbReference type="Pfam" id="PF16061">
    <property type="entry name" value="DUF4803"/>
    <property type="match status" value="1"/>
</dbReference>
<evidence type="ECO:0000313" key="3">
    <source>
        <dbReference type="Proteomes" id="UP001168972"/>
    </source>
</evidence>
<evidence type="ECO:0000256" key="1">
    <source>
        <dbReference type="SAM" id="Coils"/>
    </source>
</evidence>
<dbReference type="AlphaFoldDB" id="A0AA39FZQ3"/>
<organism evidence="2 3">
    <name type="scientific">Microctonus hyperodae</name>
    <name type="common">Parasitoid wasp</name>
    <dbReference type="NCBI Taxonomy" id="165561"/>
    <lineage>
        <taxon>Eukaryota</taxon>
        <taxon>Metazoa</taxon>
        <taxon>Ecdysozoa</taxon>
        <taxon>Arthropoda</taxon>
        <taxon>Hexapoda</taxon>
        <taxon>Insecta</taxon>
        <taxon>Pterygota</taxon>
        <taxon>Neoptera</taxon>
        <taxon>Endopterygota</taxon>
        <taxon>Hymenoptera</taxon>
        <taxon>Apocrita</taxon>
        <taxon>Ichneumonoidea</taxon>
        <taxon>Braconidae</taxon>
        <taxon>Euphorinae</taxon>
        <taxon>Microctonus</taxon>
    </lineage>
</organism>
<reference evidence="2" key="1">
    <citation type="journal article" date="2023" name="bioRxiv">
        <title>Scaffold-level genome assemblies of two parasitoid biocontrol wasps reveal the parthenogenesis mechanism and an associated novel virus.</title>
        <authorList>
            <person name="Inwood S."/>
            <person name="Skelly J."/>
            <person name="Guhlin J."/>
            <person name="Harrop T."/>
            <person name="Goldson S."/>
            <person name="Dearden P."/>
        </authorList>
    </citation>
    <scope>NUCLEOTIDE SEQUENCE</scope>
    <source>
        <strain evidence="2">Lincoln</strain>
        <tissue evidence="2">Whole body</tissue>
    </source>
</reference>
<keyword evidence="3" id="KW-1185">Reference proteome</keyword>
<comment type="caution">
    <text evidence="2">The sequence shown here is derived from an EMBL/GenBank/DDBJ whole genome shotgun (WGS) entry which is preliminary data.</text>
</comment>
<reference evidence="2" key="2">
    <citation type="submission" date="2023-03" db="EMBL/GenBank/DDBJ databases">
        <authorList>
            <person name="Inwood S.N."/>
            <person name="Skelly J.G."/>
            <person name="Guhlin J."/>
            <person name="Harrop T.W.R."/>
            <person name="Goldson S.G."/>
            <person name="Dearden P.K."/>
        </authorList>
    </citation>
    <scope>NUCLEOTIDE SEQUENCE</scope>
    <source>
        <strain evidence="2">Lincoln</strain>
        <tissue evidence="2">Whole body</tissue>
    </source>
</reference>
<dbReference type="PANTHER" id="PTHR47890">
    <property type="entry name" value="LD24308P"/>
    <property type="match status" value="1"/>
</dbReference>
<dbReference type="Proteomes" id="UP001168972">
    <property type="component" value="Unassembled WGS sequence"/>
</dbReference>
<sequence>MFHNYNNAKEQLEINLDSYQNTILNYVKSFSVNDLYGCTNGSIKNEEIVEHESNIPVQYSVTNSDKSTCFHGKCEFPLFRHDESFKFQLGKYRSNKTCYGKLMQCSSVDSVEFCYASDSSSKHYEGLKLNEEIHGNMTWCPNGKHTTTLNQWTIKKCDICICRCPAYSPVKDMYKFYGKISFMEETSDILSNSVVTNVKLVEINNTVFMLIEQRPLSVLKLNSNNDENAWKPLSVPWSAIEMSQTYKNNTYGHIIYGNELSYGEVYINTTILHLDDVILPLGHVVTGVKFSFKTNETNIIQIQVRATPYDIITNELIITNHNGEHMSFWTTAESMDSSKMPEYQRKRTAMMKDNKYDSIPNQSVLFHTSNSHDDDFKIIIPRFDPRMVFSKWPFPLRGVGISIKAYNGEHQFVTLKTFPHTIPSIN</sequence>
<keyword evidence="1" id="KW-0175">Coiled coil</keyword>
<feature type="coiled-coil region" evidence="1">
    <location>
        <begin position="2"/>
        <end position="29"/>
    </location>
</feature>
<evidence type="ECO:0000313" key="2">
    <source>
        <dbReference type="EMBL" id="KAK0178611.1"/>
    </source>
</evidence>
<dbReference type="InterPro" id="IPR032062">
    <property type="entry name" value="DUF4803"/>
</dbReference>
<dbReference type="EMBL" id="JAQQBR010000004">
    <property type="protein sequence ID" value="KAK0178611.1"/>
    <property type="molecule type" value="Genomic_DNA"/>
</dbReference>
<accession>A0AA39FZQ3</accession>
<dbReference type="PANTHER" id="PTHR47890:SF1">
    <property type="entry name" value="LD24308P"/>
    <property type="match status" value="1"/>
</dbReference>